<dbReference type="Gene3D" id="3.30.2090.10">
    <property type="entry name" value="Multidrug efflux transporter AcrB TolC docking domain, DN and DC subdomains"/>
    <property type="match status" value="2"/>
</dbReference>
<evidence type="ECO:0000256" key="6">
    <source>
        <dbReference type="ARBA" id="ARBA00022692"/>
    </source>
</evidence>
<feature type="transmembrane region" description="Helical" evidence="9">
    <location>
        <begin position="444"/>
        <end position="466"/>
    </location>
</feature>
<gene>
    <name evidence="11" type="ORF">AKJ31_00155</name>
</gene>
<dbReference type="InterPro" id="IPR004764">
    <property type="entry name" value="MdtF-like"/>
</dbReference>
<name>A0A0M0I3E2_9VIBR</name>
<keyword evidence="4" id="KW-1003">Cell membrane</keyword>
<dbReference type="FunFam" id="1.20.1640.10:FF:000001">
    <property type="entry name" value="Efflux pump membrane transporter"/>
    <property type="match status" value="1"/>
</dbReference>
<keyword evidence="3 9" id="KW-0813">Transport</keyword>
<comment type="caution">
    <text evidence="11">The sequence shown here is derived from an EMBL/GenBank/DDBJ whole genome shotgun (WGS) entry which is preliminary data.</text>
</comment>
<dbReference type="PRINTS" id="PR00702">
    <property type="entry name" value="ACRIFLAVINRP"/>
</dbReference>
<dbReference type="GO" id="GO:0005886">
    <property type="term" value="C:plasma membrane"/>
    <property type="evidence" value="ECO:0007669"/>
    <property type="project" value="UniProtKB-SubCell"/>
</dbReference>
<evidence type="ECO:0000256" key="2">
    <source>
        <dbReference type="ARBA" id="ARBA00010942"/>
    </source>
</evidence>
<evidence type="ECO:0000256" key="5">
    <source>
        <dbReference type="ARBA" id="ARBA00022519"/>
    </source>
</evidence>
<dbReference type="Gene3D" id="3.30.70.1440">
    <property type="entry name" value="Multidrug efflux transporter AcrB pore domain"/>
    <property type="match status" value="1"/>
</dbReference>
<dbReference type="InterPro" id="IPR001036">
    <property type="entry name" value="Acrflvin-R"/>
</dbReference>
<proteinExistence type="inferred from homology"/>
<dbReference type="AlphaFoldDB" id="A0A0M0I3E2"/>
<evidence type="ECO:0000256" key="3">
    <source>
        <dbReference type="ARBA" id="ARBA00022448"/>
    </source>
</evidence>
<dbReference type="EMBL" id="LHPI01000001">
    <property type="protein sequence ID" value="KOO08819.1"/>
    <property type="molecule type" value="Genomic_DNA"/>
</dbReference>
<feature type="transmembrane region" description="Helical" evidence="9">
    <location>
        <begin position="871"/>
        <end position="889"/>
    </location>
</feature>
<dbReference type="Gene3D" id="3.30.70.1320">
    <property type="entry name" value="Multidrug efflux transporter AcrB pore domain like"/>
    <property type="match status" value="1"/>
</dbReference>
<sequence>MLSDVFIDRPRFAIVISLVITVAGLVSLTRLPVAQFPDIVPPQVEVKTFYPGASSEVIEATVAQTIESRVIGVDNMLYMKSTSGSDGSYTLTVSFLVGTDPDINTVNVKNRVDLAMSQLPAEVQQSGVETKKKSSAMLQTIPIYSPNQTYDTLFLSNYANINILDELKRVKGVGDAILYGIDYSMRIWLDTNKMTNLALTTNDVVGALRSQNIQAAVGRIGAQPMTDDQQFQLNINTQGRLTTIKEFENVVLRANPDGSFIRIKDIGRAELGAAVSDAYGRFNGGSAAVIGIYKSPGANAIETAQGIRAAMARLSERFPDDLEYDVNYDTTKFVEASIESIQHTLFEALVLVVIVVFVFLGNLRATVIPIVAVPVSIIGTFIIMAALGFSANTVSLLALVVAIGIVVDDAIIVVESVEHIMETEPELTPAEAAKKAMGQITGPILAITAVLLAVFVPVAFIPGITGQMFQQFAVAVSGSMLISALNALTLSPALCAIMLKPGSHNKKGLISKLMAGIDYARDGYVGVVKRFVRVSSLSIIVLGIVFGGIYLVGKQVPSGFLPDEDQGAFMIEVQLPEGASVNRTAAIAEKVEKILLETEGVESFINVVGFSVIDSQAKSNAAFFAVALDPFEEREDPALDVHPMMQKLYQEFLTIQGANIFPFNLPPIIGLGTGSGFEYQLKDLQGRSAADLAAVGRGLVASANQDTLLANVFTTYTADTPQVFLEIDRDKVQTLGINVADVFMALQTTLGGFYVNDFNLFGRTWQVNIQGDEEDRNEFNDMLRIHVRNNKGEMVPLRVFTEPSLTLSPQSIIRYNNNRSITINGGPATGVASGDALIAMEKLSAETLPPGYDFEWTTNALQEKLAAGQTGPILAFALLFVYLFLVALYESWTIPTVVLLSVSVALLGALVTLLLANLELNLYAQIGIVVLIALSAKNGILIVEFSKEQREHGMSIVDAAVEGARLRFRAVMMTSFAFIAGLIPLIIAIGAGMLSRRGVGTAVFGGMLASSLIAIFIIPPLYVVFQRFREKGHKMIGKELPNPESNKAEKVDADKDAAKSE</sequence>
<evidence type="ECO:0000313" key="12">
    <source>
        <dbReference type="Proteomes" id="UP000037530"/>
    </source>
</evidence>
<accession>A0A0M0I3E2</accession>
<dbReference type="SUPFAM" id="SSF82693">
    <property type="entry name" value="Multidrug efflux transporter AcrB pore domain, PN1, PN2, PC1 and PC2 subdomains"/>
    <property type="match status" value="3"/>
</dbReference>
<feature type="transmembrane region" description="Helical" evidence="9">
    <location>
        <begin position="922"/>
        <end position="945"/>
    </location>
</feature>
<feature type="transmembrane region" description="Helical" evidence="9">
    <location>
        <begin position="966"/>
        <end position="991"/>
    </location>
</feature>
<dbReference type="GO" id="GO:0009636">
    <property type="term" value="P:response to toxic substance"/>
    <property type="evidence" value="ECO:0007669"/>
    <property type="project" value="UniProtKB-ARBA"/>
</dbReference>
<evidence type="ECO:0000256" key="1">
    <source>
        <dbReference type="ARBA" id="ARBA00004429"/>
    </source>
</evidence>
<dbReference type="STRING" id="171383.AKJ31_00155"/>
<dbReference type="SUPFAM" id="SSF82714">
    <property type="entry name" value="Multidrug efflux transporter AcrB TolC docking domain, DN and DC subdomains"/>
    <property type="match status" value="2"/>
</dbReference>
<keyword evidence="5 9" id="KW-0997">Cell inner membrane</keyword>
<dbReference type="InterPro" id="IPR027463">
    <property type="entry name" value="AcrB_DN_DC_subdom"/>
</dbReference>
<dbReference type="Proteomes" id="UP000037530">
    <property type="component" value="Unassembled WGS sequence"/>
</dbReference>
<dbReference type="OrthoDB" id="9757904at2"/>
<dbReference type="PATRIC" id="fig|171383.3.peg.32"/>
<keyword evidence="7 9" id="KW-1133">Transmembrane helix</keyword>
<dbReference type="Gene3D" id="3.30.70.1430">
    <property type="entry name" value="Multidrug efflux transporter AcrB pore domain"/>
    <property type="match status" value="2"/>
</dbReference>
<feature type="compositionally biased region" description="Basic and acidic residues" evidence="10">
    <location>
        <begin position="1046"/>
        <end position="1061"/>
    </location>
</feature>
<dbReference type="Pfam" id="PF00873">
    <property type="entry name" value="ACR_tran"/>
    <property type="match status" value="1"/>
</dbReference>
<dbReference type="NCBIfam" id="TIGR00915">
    <property type="entry name" value="2A0602"/>
    <property type="match status" value="1"/>
</dbReference>
<dbReference type="GO" id="GO:0015562">
    <property type="term" value="F:efflux transmembrane transporter activity"/>
    <property type="evidence" value="ECO:0007669"/>
    <property type="project" value="InterPro"/>
</dbReference>
<feature type="region of interest" description="Disordered" evidence="10">
    <location>
        <begin position="1036"/>
        <end position="1061"/>
    </location>
</feature>
<comment type="subcellular location">
    <subcellularLocation>
        <location evidence="1 9">Cell inner membrane</location>
        <topology evidence="1 9">Multi-pass membrane protein</topology>
    </subcellularLocation>
</comment>
<evidence type="ECO:0000256" key="4">
    <source>
        <dbReference type="ARBA" id="ARBA00022475"/>
    </source>
</evidence>
<feature type="transmembrane region" description="Helical" evidence="9">
    <location>
        <begin position="472"/>
        <end position="499"/>
    </location>
</feature>
<comment type="similarity">
    <text evidence="2 9">Belongs to the resistance-nodulation-cell division (RND) (TC 2.A.6) family.</text>
</comment>
<feature type="transmembrane region" description="Helical" evidence="9">
    <location>
        <begin position="12"/>
        <end position="33"/>
    </location>
</feature>
<dbReference type="PANTHER" id="PTHR32063:SF76">
    <property type="entry name" value="EFFLUX PUMP MEMBRANE TRANSPORTER"/>
    <property type="match status" value="1"/>
</dbReference>
<feature type="transmembrane region" description="Helical" evidence="9">
    <location>
        <begin position="1003"/>
        <end position="1025"/>
    </location>
</feature>
<dbReference type="FunFam" id="3.30.70.1430:FF:000001">
    <property type="entry name" value="Efflux pump membrane transporter"/>
    <property type="match status" value="1"/>
</dbReference>
<evidence type="ECO:0000256" key="9">
    <source>
        <dbReference type="RuleBase" id="RU364070"/>
    </source>
</evidence>
<dbReference type="GO" id="GO:0042910">
    <property type="term" value="F:xenobiotic transmembrane transporter activity"/>
    <property type="evidence" value="ECO:0007669"/>
    <property type="project" value="TreeGrafter"/>
</dbReference>
<feature type="transmembrane region" description="Helical" evidence="9">
    <location>
        <begin position="896"/>
        <end position="916"/>
    </location>
</feature>
<keyword evidence="8 9" id="KW-0472">Membrane</keyword>
<feature type="transmembrane region" description="Helical" evidence="9">
    <location>
        <begin position="531"/>
        <end position="552"/>
    </location>
</feature>
<reference evidence="12" key="1">
    <citation type="submission" date="2015-08" db="EMBL/GenBank/DDBJ databases">
        <title>Vibrio galatheae sp. nov., a novel member of the Vibrionaceae family isolated from the Solomon Islands.</title>
        <authorList>
            <person name="Giubergia S."/>
            <person name="Machado H."/>
            <person name="Mateiu R.V."/>
            <person name="Gram L."/>
        </authorList>
    </citation>
    <scope>NUCLEOTIDE SEQUENCE [LARGE SCALE GENOMIC DNA]</scope>
    <source>
        <strain evidence="12">DSM 19134</strain>
    </source>
</reference>
<feature type="transmembrane region" description="Helical" evidence="9">
    <location>
        <begin position="395"/>
        <end position="414"/>
    </location>
</feature>
<keyword evidence="12" id="KW-1185">Reference proteome</keyword>
<organism evidence="11 12">
    <name type="scientific">Vibrio hepatarius</name>
    <dbReference type="NCBI Taxonomy" id="171383"/>
    <lineage>
        <taxon>Bacteria</taxon>
        <taxon>Pseudomonadati</taxon>
        <taxon>Pseudomonadota</taxon>
        <taxon>Gammaproteobacteria</taxon>
        <taxon>Vibrionales</taxon>
        <taxon>Vibrionaceae</taxon>
        <taxon>Vibrio</taxon>
        <taxon>Vibrio oreintalis group</taxon>
    </lineage>
</organism>
<dbReference type="Gene3D" id="1.20.1640.10">
    <property type="entry name" value="Multidrug efflux transporter AcrB transmembrane domain"/>
    <property type="match status" value="2"/>
</dbReference>
<evidence type="ECO:0000256" key="8">
    <source>
        <dbReference type="ARBA" id="ARBA00023136"/>
    </source>
</evidence>
<dbReference type="RefSeq" id="WP_053407071.1">
    <property type="nucleotide sequence ID" value="NZ_LHPI01000001.1"/>
</dbReference>
<evidence type="ECO:0000256" key="10">
    <source>
        <dbReference type="SAM" id="MobiDB-lite"/>
    </source>
</evidence>
<dbReference type="SUPFAM" id="SSF82866">
    <property type="entry name" value="Multidrug efflux transporter AcrB transmembrane domain"/>
    <property type="match status" value="2"/>
</dbReference>
<feature type="transmembrane region" description="Helical" evidence="9">
    <location>
        <begin position="367"/>
        <end position="389"/>
    </location>
</feature>
<dbReference type="PANTHER" id="PTHR32063">
    <property type="match status" value="1"/>
</dbReference>
<evidence type="ECO:0000313" key="11">
    <source>
        <dbReference type="EMBL" id="KOO08819.1"/>
    </source>
</evidence>
<evidence type="ECO:0000256" key="7">
    <source>
        <dbReference type="ARBA" id="ARBA00022989"/>
    </source>
</evidence>
<feature type="transmembrane region" description="Helical" evidence="9">
    <location>
        <begin position="341"/>
        <end position="360"/>
    </location>
</feature>
<keyword evidence="6 9" id="KW-0812">Transmembrane</keyword>
<protein>
    <recommendedName>
        <fullName evidence="9">Efflux pump membrane transporter</fullName>
    </recommendedName>
</protein>
<dbReference type="NCBIfam" id="NF000282">
    <property type="entry name" value="RND_permease_1"/>
    <property type="match status" value="1"/>
</dbReference>